<evidence type="ECO:0000313" key="3">
    <source>
        <dbReference type="EMBL" id="GAA4204273.1"/>
    </source>
</evidence>
<dbReference type="Pfam" id="PF24491">
    <property type="entry name" value="DUF7586"/>
    <property type="match status" value="1"/>
</dbReference>
<evidence type="ECO:0000313" key="4">
    <source>
        <dbReference type="Proteomes" id="UP001501251"/>
    </source>
</evidence>
<reference evidence="4" key="1">
    <citation type="journal article" date="2019" name="Int. J. Syst. Evol. Microbiol.">
        <title>The Global Catalogue of Microorganisms (GCM) 10K type strain sequencing project: providing services to taxonomists for standard genome sequencing and annotation.</title>
        <authorList>
            <consortium name="The Broad Institute Genomics Platform"/>
            <consortium name="The Broad Institute Genome Sequencing Center for Infectious Disease"/>
            <person name="Wu L."/>
            <person name="Ma J."/>
        </authorList>
    </citation>
    <scope>NUCLEOTIDE SEQUENCE [LARGE SCALE GENOMIC DNA]</scope>
    <source>
        <strain evidence="4">JCM 17388</strain>
    </source>
</reference>
<dbReference type="InterPro" id="IPR012338">
    <property type="entry name" value="Beta-lactam/transpept-like"/>
</dbReference>
<dbReference type="PANTHER" id="PTHR46825:SF7">
    <property type="entry name" value="D-ALANYL-D-ALANINE CARBOXYPEPTIDASE"/>
    <property type="match status" value="1"/>
</dbReference>
<dbReference type="RefSeq" id="WP_344921795.1">
    <property type="nucleotide sequence ID" value="NZ_BAABAQ010000013.1"/>
</dbReference>
<dbReference type="InterPro" id="IPR056008">
    <property type="entry name" value="DUF7586"/>
</dbReference>
<dbReference type="Gene3D" id="3.40.710.10">
    <property type="entry name" value="DD-peptidase/beta-lactamase superfamily"/>
    <property type="match status" value="1"/>
</dbReference>
<proteinExistence type="predicted"/>
<accession>A0ABP8BDI4</accession>
<dbReference type="Proteomes" id="UP001501251">
    <property type="component" value="Unassembled WGS sequence"/>
</dbReference>
<gene>
    <name evidence="3" type="ORF">GCM10022252_63130</name>
</gene>
<dbReference type="GO" id="GO:0016787">
    <property type="term" value="F:hydrolase activity"/>
    <property type="evidence" value="ECO:0007669"/>
    <property type="project" value="UniProtKB-KW"/>
</dbReference>
<feature type="domain" description="Beta-lactamase-related" evidence="1">
    <location>
        <begin position="17"/>
        <end position="322"/>
    </location>
</feature>
<dbReference type="SUPFAM" id="SSF56601">
    <property type="entry name" value="beta-lactamase/transpeptidase-like"/>
    <property type="match status" value="1"/>
</dbReference>
<name>A0ABP8BDI4_9ACTN</name>
<evidence type="ECO:0000259" key="2">
    <source>
        <dbReference type="Pfam" id="PF24491"/>
    </source>
</evidence>
<dbReference type="InterPro" id="IPR001466">
    <property type="entry name" value="Beta-lactam-related"/>
</dbReference>
<feature type="domain" description="DUF7586" evidence="2">
    <location>
        <begin position="350"/>
        <end position="431"/>
    </location>
</feature>
<dbReference type="InterPro" id="IPR050491">
    <property type="entry name" value="AmpC-like"/>
</dbReference>
<evidence type="ECO:0000259" key="1">
    <source>
        <dbReference type="Pfam" id="PF00144"/>
    </source>
</evidence>
<keyword evidence="3" id="KW-0378">Hydrolase</keyword>
<dbReference type="EMBL" id="BAABAQ010000013">
    <property type="protein sequence ID" value="GAA4204273.1"/>
    <property type="molecule type" value="Genomic_DNA"/>
</dbReference>
<comment type="caution">
    <text evidence="3">The sequence shown here is derived from an EMBL/GenBank/DDBJ whole genome shotgun (WGS) entry which is preliminary data.</text>
</comment>
<organism evidence="3 4">
    <name type="scientific">Streptosporangium oxazolinicum</name>
    <dbReference type="NCBI Taxonomy" id="909287"/>
    <lineage>
        <taxon>Bacteria</taxon>
        <taxon>Bacillati</taxon>
        <taxon>Actinomycetota</taxon>
        <taxon>Actinomycetes</taxon>
        <taxon>Streptosporangiales</taxon>
        <taxon>Streptosporangiaceae</taxon>
        <taxon>Streptosporangium</taxon>
    </lineage>
</organism>
<dbReference type="PANTHER" id="PTHR46825">
    <property type="entry name" value="D-ALANYL-D-ALANINE-CARBOXYPEPTIDASE/ENDOPEPTIDASE AMPH"/>
    <property type="match status" value="1"/>
</dbReference>
<keyword evidence="4" id="KW-1185">Reference proteome</keyword>
<protein>
    <submittedName>
        <fullName evidence="3">Serine hydrolase domain-containing protein</fullName>
    </submittedName>
</protein>
<dbReference type="Pfam" id="PF00144">
    <property type="entry name" value="Beta-lactamase"/>
    <property type="match status" value="1"/>
</dbReference>
<sequence length="451" mass="48123">MSPVLESTARALLRRIAVEQAQGRLPSLTAAVVRDGELAWFGARGRVEGATPTSGTQYRIGSITKSLVAVVVMRLRDEGKVDLLDPVAKHIPDLRVGEMTVAQLLSHTSGLSAESPGPWWERAEGMPAAELVAALGPEAAKHRPGRRYHYSNVGFALLGELVARHRGVSWAQAVHEEILLPLGMRDTTPRPRAPHATGYAVHPWADVLLPEPEHDAVAMAPAGQLWSTPADLARWAAFVAGDTGGVLAPDTVAEMREPAIVDDGDAWTGGYGLGLQLARTGGRRLAGHTGSMPGFLATVWVDPSDKVGVLFTANSTSGVSRNLPTDLLAILDQHEPRLPEEWTPVADTAGLLELTGPWYWGPSVYALRLLPDGGVSLNPVGGAGRASRFTAQADGTWLGLDGYYAGETLRVVRRPDGSLSHLDLNTFVFTRTPYDPEADVPGGVDEGGWRS</sequence>